<name>A0A6J6AU26_9ZZZZ</name>
<evidence type="ECO:0000313" key="2">
    <source>
        <dbReference type="EMBL" id="CAB4530024.1"/>
    </source>
</evidence>
<evidence type="ECO:0000313" key="3">
    <source>
        <dbReference type="EMBL" id="CAB4738239.1"/>
    </source>
</evidence>
<dbReference type="EMBL" id="CAFBMG010000223">
    <property type="protein sequence ID" value="CAB4919510.1"/>
    <property type="molecule type" value="Genomic_DNA"/>
</dbReference>
<dbReference type="EMBL" id="CAEZSF010000006">
    <property type="protein sequence ID" value="CAB4530024.1"/>
    <property type="molecule type" value="Genomic_DNA"/>
</dbReference>
<keyword evidence="1" id="KW-1133">Transmembrane helix</keyword>
<gene>
    <name evidence="2" type="ORF">UFOPK1358_00134</name>
    <name evidence="3" type="ORF">UFOPK2766_00851</name>
    <name evidence="4" type="ORF">UFOPK3519_01863</name>
</gene>
<organism evidence="2">
    <name type="scientific">freshwater metagenome</name>
    <dbReference type="NCBI Taxonomy" id="449393"/>
    <lineage>
        <taxon>unclassified sequences</taxon>
        <taxon>metagenomes</taxon>
        <taxon>ecological metagenomes</taxon>
    </lineage>
</organism>
<evidence type="ECO:0000313" key="4">
    <source>
        <dbReference type="EMBL" id="CAB4919510.1"/>
    </source>
</evidence>
<dbReference type="EMBL" id="CAEZYU010000030">
    <property type="protein sequence ID" value="CAB4738239.1"/>
    <property type="molecule type" value="Genomic_DNA"/>
</dbReference>
<reference evidence="2" key="1">
    <citation type="submission" date="2020-05" db="EMBL/GenBank/DDBJ databases">
        <authorList>
            <person name="Chiriac C."/>
            <person name="Salcher M."/>
            <person name="Ghai R."/>
            <person name="Kavagutti S V."/>
        </authorList>
    </citation>
    <scope>NUCLEOTIDE SEQUENCE</scope>
</reference>
<proteinExistence type="predicted"/>
<feature type="transmembrane region" description="Helical" evidence="1">
    <location>
        <begin position="12"/>
        <end position="33"/>
    </location>
</feature>
<accession>A0A6J6AU26</accession>
<keyword evidence="1" id="KW-0472">Membrane</keyword>
<keyword evidence="1" id="KW-0812">Transmembrane</keyword>
<sequence length="46" mass="5034">MLLAADMVWHFWLAVVLAVSAIGVLGLIIGLYVTKVSSTRYPKSEN</sequence>
<dbReference type="AlphaFoldDB" id="A0A6J6AU26"/>
<evidence type="ECO:0000256" key="1">
    <source>
        <dbReference type="SAM" id="Phobius"/>
    </source>
</evidence>
<protein>
    <submittedName>
        <fullName evidence="2">Unannotated protein</fullName>
    </submittedName>
</protein>